<keyword evidence="3" id="KW-1185">Reference proteome</keyword>
<dbReference type="EMBL" id="JAKKPZ010000006">
    <property type="protein sequence ID" value="KAI1720196.1"/>
    <property type="molecule type" value="Genomic_DNA"/>
</dbReference>
<dbReference type="AlphaFoldDB" id="A0AAD4NCX4"/>
<feature type="region of interest" description="Disordered" evidence="1">
    <location>
        <begin position="1"/>
        <end position="41"/>
    </location>
</feature>
<accession>A0AAD4NCX4</accession>
<evidence type="ECO:0000256" key="1">
    <source>
        <dbReference type="SAM" id="MobiDB-lite"/>
    </source>
</evidence>
<proteinExistence type="predicted"/>
<dbReference type="Proteomes" id="UP001201812">
    <property type="component" value="Unassembled WGS sequence"/>
</dbReference>
<feature type="compositionally biased region" description="Basic and acidic residues" evidence="1">
    <location>
        <begin position="16"/>
        <end position="27"/>
    </location>
</feature>
<organism evidence="2 3">
    <name type="scientific">Ditylenchus destructor</name>
    <dbReference type="NCBI Taxonomy" id="166010"/>
    <lineage>
        <taxon>Eukaryota</taxon>
        <taxon>Metazoa</taxon>
        <taxon>Ecdysozoa</taxon>
        <taxon>Nematoda</taxon>
        <taxon>Chromadorea</taxon>
        <taxon>Rhabditida</taxon>
        <taxon>Tylenchina</taxon>
        <taxon>Tylenchomorpha</taxon>
        <taxon>Sphaerularioidea</taxon>
        <taxon>Anguinidae</taxon>
        <taxon>Anguininae</taxon>
        <taxon>Ditylenchus</taxon>
    </lineage>
</organism>
<name>A0AAD4NCX4_9BILA</name>
<gene>
    <name evidence="2" type="ORF">DdX_05572</name>
</gene>
<evidence type="ECO:0000313" key="3">
    <source>
        <dbReference type="Proteomes" id="UP001201812"/>
    </source>
</evidence>
<feature type="compositionally biased region" description="Polar residues" evidence="1">
    <location>
        <begin position="181"/>
        <end position="195"/>
    </location>
</feature>
<protein>
    <submittedName>
        <fullName evidence="2">Uncharacterized protein</fullName>
    </submittedName>
</protein>
<comment type="caution">
    <text evidence="2">The sequence shown here is derived from an EMBL/GenBank/DDBJ whole genome shotgun (WGS) entry which is preliminary data.</text>
</comment>
<evidence type="ECO:0000313" key="2">
    <source>
        <dbReference type="EMBL" id="KAI1720196.1"/>
    </source>
</evidence>
<sequence>MDNGGIPTTRLPQPFRRTDYSYPRDTRLPPNFYQTDPIDRHSPYYYPPGSNQSYFSNSATSPTGQTRAFSSDRASLLPRVRHIPIKITTDSSRLAQKPTHPSNGIYDAEVDPAMYPQSSTSTSAGYLPRRTPPREFGSSRIPMSRYHFGNQSLTDRERQVIQTQPVNHLRRGSAESHLESPRQNTYPSRYQTPMSYNLRHAPPANQRDVWPVVARYYPSPVTNPNVSRATPPKNSPPSPSTAPFNDSRRYDGGLTQIRLHNEHASEGSTQRDGATENQLEPTYTAPNHPPESSQEAATSFPANSNPSDESKKNVVVISETDILYSSTSSDEDEVVRGCYTEGQSHETELNLISKYFV</sequence>
<reference evidence="2" key="1">
    <citation type="submission" date="2022-01" db="EMBL/GenBank/DDBJ databases">
        <title>Genome Sequence Resource for Two Populations of Ditylenchus destructor, the Migratory Endoparasitic Phytonematode.</title>
        <authorList>
            <person name="Zhang H."/>
            <person name="Lin R."/>
            <person name="Xie B."/>
        </authorList>
    </citation>
    <scope>NUCLEOTIDE SEQUENCE</scope>
    <source>
        <strain evidence="2">BazhouSP</strain>
    </source>
</reference>
<feature type="region of interest" description="Disordered" evidence="1">
    <location>
        <begin position="118"/>
        <end position="142"/>
    </location>
</feature>
<feature type="region of interest" description="Disordered" evidence="1">
    <location>
        <begin position="164"/>
        <end position="202"/>
    </location>
</feature>
<feature type="compositionally biased region" description="Polar residues" evidence="1">
    <location>
        <begin position="266"/>
        <end position="307"/>
    </location>
</feature>
<feature type="region of interest" description="Disordered" evidence="1">
    <location>
        <begin position="221"/>
        <end position="311"/>
    </location>
</feature>